<evidence type="ECO:0000313" key="2">
    <source>
        <dbReference type="EMBL" id="SCZ49715.1"/>
    </source>
</evidence>
<evidence type="ECO:0000256" key="1">
    <source>
        <dbReference type="SAM" id="Phobius"/>
    </source>
</evidence>
<dbReference type="SUPFAM" id="SSF48452">
    <property type="entry name" value="TPR-like"/>
    <property type="match status" value="1"/>
</dbReference>
<keyword evidence="3" id="KW-1185">Reference proteome</keyword>
<dbReference type="AlphaFoldDB" id="A0A1G5PJM8"/>
<feature type="transmembrane region" description="Helical" evidence="1">
    <location>
        <begin position="21"/>
        <end position="39"/>
    </location>
</feature>
<organism evidence="2 3">
    <name type="scientific">Thiohalomonas denitrificans</name>
    <dbReference type="NCBI Taxonomy" id="415747"/>
    <lineage>
        <taxon>Bacteria</taxon>
        <taxon>Pseudomonadati</taxon>
        <taxon>Pseudomonadota</taxon>
        <taxon>Gammaproteobacteria</taxon>
        <taxon>Thiohalomonadales</taxon>
        <taxon>Thiohalomonadaceae</taxon>
        <taxon>Thiohalomonas</taxon>
    </lineage>
</organism>
<keyword evidence="1" id="KW-0472">Membrane</keyword>
<dbReference type="EMBL" id="FMWD01000001">
    <property type="protein sequence ID" value="SCZ49715.1"/>
    <property type="molecule type" value="Genomic_DNA"/>
</dbReference>
<accession>A0A1G5PJM8</accession>
<evidence type="ECO:0000313" key="3">
    <source>
        <dbReference type="Proteomes" id="UP000199648"/>
    </source>
</evidence>
<gene>
    <name evidence="2" type="ORF">SAMN03097708_00246</name>
</gene>
<sequence length="605" mass="66892">MGDGFSVSRRTDQKSGRHPMGGVRFFFVLLMLTGTVMAVDTSALDDAARLARAGAPQLALSVLDRSQPNVADDPEAWSVWQRKRAAILRRQGAWEELAAELKVIPDGVPPAYSNWAATERVQALLHAGEAVAARQELAERIWQRAGGAEELRRWRQLVIRSYIVEGRPDDAYIAMLRHRQEYRDGGTEDALLRARVLLGAGRPADAAAELTGTDDSAGQALLALARLRSGAEPGQIAAEAARRVDSGEQDEARLYWRGVAIEAAAADNDSAALIQGLEPLVAQGRDGSALRGLVRVDSDRLWEAYLDYARQVGNREQLLMGDDAAWQRLAATDSRKFPIRARSIYVLLSLEARSGAVREHALERLAENITSLPSGDQVLHALYRQSDRFGTAVEIPATIRRILADRAVARSDLAEAAKLMKGLRPPATEKGKAMWELRRAKIFLLGGEYQRGEAVLTEMAGRAAGLETVLLDRFVQVIFDLQTLGRHDAAYDLFQTLYTKTTHPRLQRELLYWMADSRKAQGNLRVAARLYLQSAILPGVESMDPWAQTARYEAAKALSESGLFADAEVIYRQLLKVTESSQRRAVLARELEQLRLRKAPSYVGD</sequence>
<reference evidence="2 3" key="1">
    <citation type="submission" date="2016-10" db="EMBL/GenBank/DDBJ databases">
        <authorList>
            <person name="de Groot N.N."/>
        </authorList>
    </citation>
    <scope>NUCLEOTIDE SEQUENCE [LARGE SCALE GENOMIC DNA]</scope>
    <source>
        <strain evidence="2 3">HLD2</strain>
    </source>
</reference>
<dbReference type="InterPro" id="IPR011990">
    <property type="entry name" value="TPR-like_helical_dom_sf"/>
</dbReference>
<protein>
    <recommendedName>
        <fullName evidence="4">Tetratricopeptide repeat-containing protein</fullName>
    </recommendedName>
</protein>
<dbReference type="Proteomes" id="UP000199648">
    <property type="component" value="Unassembled WGS sequence"/>
</dbReference>
<evidence type="ECO:0008006" key="4">
    <source>
        <dbReference type="Google" id="ProtNLM"/>
    </source>
</evidence>
<keyword evidence="1" id="KW-0812">Transmembrane</keyword>
<keyword evidence="1" id="KW-1133">Transmembrane helix</keyword>
<name>A0A1G5PJM8_9GAMM</name>
<dbReference type="STRING" id="415747.SAMN03097708_00246"/>
<proteinExistence type="predicted"/>
<dbReference type="Gene3D" id="1.25.40.10">
    <property type="entry name" value="Tetratricopeptide repeat domain"/>
    <property type="match status" value="1"/>
</dbReference>